<dbReference type="PANTHER" id="PTHR43096">
    <property type="entry name" value="DNAJ HOMOLOG 1, MITOCHONDRIAL-RELATED"/>
    <property type="match status" value="1"/>
</dbReference>
<evidence type="ECO:0000259" key="4">
    <source>
        <dbReference type="PROSITE" id="PS50076"/>
    </source>
</evidence>
<dbReference type="EMBL" id="FNNH01000019">
    <property type="protein sequence ID" value="SDW62347.1"/>
    <property type="molecule type" value="Genomic_DNA"/>
</dbReference>
<dbReference type="PANTHER" id="PTHR43096:SF52">
    <property type="entry name" value="DNAJ HOMOLOG 1, MITOCHONDRIAL-RELATED"/>
    <property type="match status" value="1"/>
</dbReference>
<dbReference type="GO" id="GO:0003677">
    <property type="term" value="F:DNA binding"/>
    <property type="evidence" value="ECO:0007669"/>
    <property type="project" value="UniProtKB-KW"/>
</dbReference>
<evidence type="ECO:0000256" key="3">
    <source>
        <dbReference type="ARBA" id="ARBA00023186"/>
    </source>
</evidence>
<dbReference type="InterPro" id="IPR018253">
    <property type="entry name" value="DnaJ_domain_CS"/>
</dbReference>
<dbReference type="GO" id="GO:0051082">
    <property type="term" value="F:unfolded protein binding"/>
    <property type="evidence" value="ECO:0007669"/>
    <property type="project" value="InterPro"/>
</dbReference>
<evidence type="ECO:0000313" key="6">
    <source>
        <dbReference type="Proteomes" id="UP000183454"/>
    </source>
</evidence>
<dbReference type="AlphaFoldDB" id="A0A1H2V220"/>
<evidence type="ECO:0000313" key="5">
    <source>
        <dbReference type="EMBL" id="SDW62347.1"/>
    </source>
</evidence>
<dbReference type="Gene3D" id="2.60.260.20">
    <property type="entry name" value="Urease metallochaperone UreE, N-terminal domain"/>
    <property type="match status" value="2"/>
</dbReference>
<accession>A0A1H2V220</accession>
<feature type="domain" description="J" evidence="4">
    <location>
        <begin position="1"/>
        <end position="60"/>
    </location>
</feature>
<dbReference type="Proteomes" id="UP000183454">
    <property type="component" value="Unassembled WGS sequence"/>
</dbReference>
<dbReference type="InterPro" id="IPR036869">
    <property type="entry name" value="J_dom_sf"/>
</dbReference>
<evidence type="ECO:0000256" key="1">
    <source>
        <dbReference type="ARBA" id="ARBA00022490"/>
    </source>
</evidence>
<dbReference type="InterPro" id="IPR001623">
    <property type="entry name" value="DnaJ_domain"/>
</dbReference>
<dbReference type="SUPFAM" id="SSF49493">
    <property type="entry name" value="HSP40/DnaJ peptide-binding domain"/>
    <property type="match status" value="2"/>
</dbReference>
<organism evidence="5 6">
    <name type="scientific">Nitrosomonas communis</name>
    <dbReference type="NCBI Taxonomy" id="44574"/>
    <lineage>
        <taxon>Bacteria</taxon>
        <taxon>Pseudomonadati</taxon>
        <taxon>Pseudomonadota</taxon>
        <taxon>Betaproteobacteria</taxon>
        <taxon>Nitrosomonadales</taxon>
        <taxon>Nitrosomonadaceae</taxon>
        <taxon>Nitrosomonas</taxon>
    </lineage>
</organism>
<dbReference type="InterPro" id="IPR002939">
    <property type="entry name" value="DnaJ_C"/>
</dbReference>
<dbReference type="PROSITE" id="PS00636">
    <property type="entry name" value="DNAJ_1"/>
    <property type="match status" value="1"/>
</dbReference>
<keyword evidence="1" id="KW-0963">Cytoplasm</keyword>
<evidence type="ECO:0000256" key="2">
    <source>
        <dbReference type="ARBA" id="ARBA00023125"/>
    </source>
</evidence>
<dbReference type="CDD" id="cd06257">
    <property type="entry name" value="DnaJ"/>
    <property type="match status" value="1"/>
</dbReference>
<reference evidence="5 6" key="1">
    <citation type="submission" date="2016-10" db="EMBL/GenBank/DDBJ databases">
        <authorList>
            <person name="de Groot N.N."/>
        </authorList>
    </citation>
    <scope>NUCLEOTIDE SEQUENCE [LARGE SCALE GENOMIC DNA]</scope>
    <source>
        <strain evidence="5 6">Nm110</strain>
    </source>
</reference>
<keyword evidence="2 5" id="KW-0238">DNA-binding</keyword>
<dbReference type="Gene3D" id="1.10.287.110">
    <property type="entry name" value="DnaJ domain"/>
    <property type="match status" value="1"/>
</dbReference>
<sequence length="306" mass="34315">MGIKRDATQDDIKRVYRKLARKYHPDVSKEPDAEVRFKEIGEAYEVLKDPEKRAAYDQLGSGWRSGQEFQPPPGWNQGFEFHGGGFTQADTSEFSSFFEALFGSRFNANRKNRHDGFNVRGEDTYAKILIDLEDSYHGATRTITLQHTEIGPDGRPQIKKRTLNVRIPKGVRQGQLIRLVGQGSPGVDQNSAGDLYLEVAFQPHSLYKVEEKDVSLELPVTPWEVALGATIKAPTPTGIVDLKIPAGIQSGRKLRLKERGIPAHPPGDLYIILQVVLPPADSEQARILYREMEQKLAFNPRTKLGV</sequence>
<dbReference type="SMART" id="SM00271">
    <property type="entry name" value="DnaJ"/>
    <property type="match status" value="1"/>
</dbReference>
<dbReference type="Pfam" id="PF01556">
    <property type="entry name" value="DnaJ_C"/>
    <property type="match status" value="1"/>
</dbReference>
<keyword evidence="3" id="KW-0143">Chaperone</keyword>
<dbReference type="PRINTS" id="PR00625">
    <property type="entry name" value="JDOMAIN"/>
</dbReference>
<gene>
    <name evidence="5" type="ORF">SAMN05421882_101914</name>
</gene>
<dbReference type="GO" id="GO:0005737">
    <property type="term" value="C:cytoplasm"/>
    <property type="evidence" value="ECO:0007669"/>
    <property type="project" value="TreeGrafter"/>
</dbReference>
<proteinExistence type="predicted"/>
<dbReference type="FunFam" id="2.60.260.20:FF:000008">
    <property type="entry name" value="Curved DNA-binding protein"/>
    <property type="match status" value="1"/>
</dbReference>
<dbReference type="CDD" id="cd10747">
    <property type="entry name" value="DnaJ_C"/>
    <property type="match status" value="1"/>
</dbReference>
<dbReference type="PROSITE" id="PS50076">
    <property type="entry name" value="DNAJ_2"/>
    <property type="match status" value="1"/>
</dbReference>
<dbReference type="InterPro" id="IPR008971">
    <property type="entry name" value="HSP40/DnaJ_pept-bd"/>
</dbReference>
<name>A0A1H2V220_9PROT</name>
<dbReference type="Pfam" id="PF00226">
    <property type="entry name" value="DnaJ"/>
    <property type="match status" value="1"/>
</dbReference>
<dbReference type="GO" id="GO:0042026">
    <property type="term" value="P:protein refolding"/>
    <property type="evidence" value="ECO:0007669"/>
    <property type="project" value="TreeGrafter"/>
</dbReference>
<protein>
    <submittedName>
        <fullName evidence="5">Curved DNA-binding protein</fullName>
    </submittedName>
</protein>
<dbReference type="SUPFAM" id="SSF46565">
    <property type="entry name" value="Chaperone J-domain"/>
    <property type="match status" value="1"/>
</dbReference>